<dbReference type="PANTHER" id="PTHR45138:SF9">
    <property type="entry name" value="DIGUANYLATE CYCLASE DGCM-RELATED"/>
    <property type="match status" value="1"/>
</dbReference>
<dbReference type="InterPro" id="IPR000160">
    <property type="entry name" value="GGDEF_dom"/>
</dbReference>
<keyword evidence="4" id="KW-0472">Membrane</keyword>
<comment type="catalytic activity">
    <reaction evidence="2">
        <text>2 GTP = 3',3'-c-di-GMP + 2 diphosphate</text>
        <dbReference type="Rhea" id="RHEA:24898"/>
        <dbReference type="ChEBI" id="CHEBI:33019"/>
        <dbReference type="ChEBI" id="CHEBI:37565"/>
        <dbReference type="ChEBI" id="CHEBI:58805"/>
        <dbReference type="EC" id="2.7.7.65"/>
    </reaction>
</comment>
<keyword evidence="4" id="KW-1133">Transmembrane helix</keyword>
<dbReference type="InterPro" id="IPR003018">
    <property type="entry name" value="GAF"/>
</dbReference>
<accession>A0A2G9YKU9</accession>
<feature type="domain" description="GGDEF" evidence="5">
    <location>
        <begin position="300"/>
        <end position="432"/>
    </location>
</feature>
<gene>
    <name evidence="6" type="ORF">COX41_00595</name>
</gene>
<evidence type="ECO:0000313" key="7">
    <source>
        <dbReference type="Proteomes" id="UP000231292"/>
    </source>
</evidence>
<sequence length="432" mass="49067">MLTFLRKPPFLRVVIRVILILLIYFILPVSLAKILNVKPIKPLFLFYLINAVILFYLFRKSSLKGYDFERRMQGLEEKINLLNAEYAKELKNNSGLKEKSLRYNSLGKILEKINLSLELEAVTETIASEAFSLIGRDKGVCILYLIDSRTQKLVLSKARKEDRGLVIKAKEGDIIDFWVLRHVNPILIGDIKSDFRFDLDKLIAQDIRPAASLISAPFLSDNKELGILRLDNEIPNFYSEDDLRFLVSISDLGAVAIENSELFKRTQDLAIHDALTGLYTKGYFLERFKEECKRSVRQGASLTLLMLDIDFFKNYNDQFGHTAGDIVLKKLSQIMTESLASFNPLIGRFGGEEFCIAITGVDKKETYKIGDSLRSKIESARIVLRRSETNITVSAGLASLPADTLDDEELIRKADKAMYEAKQKGRNQVCCI</sequence>
<feature type="transmembrane region" description="Helical" evidence="4">
    <location>
        <begin position="9"/>
        <end position="27"/>
    </location>
</feature>
<dbReference type="EMBL" id="PCRK01000009">
    <property type="protein sequence ID" value="PIP19868.1"/>
    <property type="molecule type" value="Genomic_DNA"/>
</dbReference>
<evidence type="ECO:0000259" key="5">
    <source>
        <dbReference type="PROSITE" id="PS50887"/>
    </source>
</evidence>
<dbReference type="NCBIfam" id="TIGR00254">
    <property type="entry name" value="GGDEF"/>
    <property type="match status" value="1"/>
</dbReference>
<dbReference type="InterPro" id="IPR029016">
    <property type="entry name" value="GAF-like_dom_sf"/>
</dbReference>
<evidence type="ECO:0000256" key="2">
    <source>
        <dbReference type="ARBA" id="ARBA00034247"/>
    </source>
</evidence>
<dbReference type="FunFam" id="3.30.70.270:FF:000001">
    <property type="entry name" value="Diguanylate cyclase domain protein"/>
    <property type="match status" value="1"/>
</dbReference>
<evidence type="ECO:0000256" key="3">
    <source>
        <dbReference type="SAM" id="Coils"/>
    </source>
</evidence>
<dbReference type="SUPFAM" id="SSF55781">
    <property type="entry name" value="GAF domain-like"/>
    <property type="match status" value="1"/>
</dbReference>
<dbReference type="Gene3D" id="3.30.450.40">
    <property type="match status" value="1"/>
</dbReference>
<dbReference type="SUPFAM" id="SSF55073">
    <property type="entry name" value="Nucleotide cyclase"/>
    <property type="match status" value="1"/>
</dbReference>
<dbReference type="GO" id="GO:1902201">
    <property type="term" value="P:negative regulation of bacterial-type flagellum-dependent cell motility"/>
    <property type="evidence" value="ECO:0007669"/>
    <property type="project" value="TreeGrafter"/>
</dbReference>
<dbReference type="Proteomes" id="UP000231292">
    <property type="component" value="Unassembled WGS sequence"/>
</dbReference>
<dbReference type="GO" id="GO:0043709">
    <property type="term" value="P:cell adhesion involved in single-species biofilm formation"/>
    <property type="evidence" value="ECO:0007669"/>
    <property type="project" value="TreeGrafter"/>
</dbReference>
<evidence type="ECO:0000256" key="4">
    <source>
        <dbReference type="SAM" id="Phobius"/>
    </source>
</evidence>
<name>A0A2G9YKU9_9BACT</name>
<protein>
    <recommendedName>
        <fullName evidence="1">diguanylate cyclase</fullName>
        <ecNumber evidence="1">2.7.7.65</ecNumber>
    </recommendedName>
</protein>
<dbReference type="InterPro" id="IPR050469">
    <property type="entry name" value="Diguanylate_Cyclase"/>
</dbReference>
<dbReference type="Pfam" id="PF00990">
    <property type="entry name" value="GGDEF"/>
    <property type="match status" value="1"/>
</dbReference>
<proteinExistence type="predicted"/>
<comment type="caution">
    <text evidence="6">The sequence shown here is derived from an EMBL/GenBank/DDBJ whole genome shotgun (WGS) entry which is preliminary data.</text>
</comment>
<dbReference type="Pfam" id="PF13185">
    <property type="entry name" value="GAF_2"/>
    <property type="match status" value="1"/>
</dbReference>
<evidence type="ECO:0000313" key="6">
    <source>
        <dbReference type="EMBL" id="PIP19868.1"/>
    </source>
</evidence>
<dbReference type="PANTHER" id="PTHR45138">
    <property type="entry name" value="REGULATORY COMPONENTS OF SENSORY TRANSDUCTION SYSTEM"/>
    <property type="match status" value="1"/>
</dbReference>
<dbReference type="SMART" id="SM00065">
    <property type="entry name" value="GAF"/>
    <property type="match status" value="1"/>
</dbReference>
<dbReference type="CDD" id="cd01949">
    <property type="entry name" value="GGDEF"/>
    <property type="match status" value="1"/>
</dbReference>
<dbReference type="PROSITE" id="PS50887">
    <property type="entry name" value="GGDEF"/>
    <property type="match status" value="1"/>
</dbReference>
<reference evidence="6 7" key="1">
    <citation type="submission" date="2017-09" db="EMBL/GenBank/DDBJ databases">
        <title>Depth-based differentiation of microbial function through sediment-hosted aquifers and enrichment of novel symbionts in the deep terrestrial subsurface.</title>
        <authorList>
            <person name="Probst A.J."/>
            <person name="Ladd B."/>
            <person name="Jarett J.K."/>
            <person name="Geller-Mcgrath D.E."/>
            <person name="Sieber C.M."/>
            <person name="Emerson J.B."/>
            <person name="Anantharaman K."/>
            <person name="Thomas B.C."/>
            <person name="Malmstrom R."/>
            <person name="Stieglmeier M."/>
            <person name="Klingl A."/>
            <person name="Woyke T."/>
            <person name="Ryan C.M."/>
            <person name="Banfield J.F."/>
        </authorList>
    </citation>
    <scope>NUCLEOTIDE SEQUENCE [LARGE SCALE GENOMIC DNA]</scope>
    <source>
        <strain evidence="6">CG23_combo_of_CG06-09_8_20_14_all_41_10</strain>
    </source>
</reference>
<organism evidence="6 7">
    <name type="scientific">Candidatus Sherwoodlollariibacterium unditelluris</name>
    <dbReference type="NCBI Taxonomy" id="1974757"/>
    <lineage>
        <taxon>Bacteria</taxon>
        <taxon>Pseudomonadati</taxon>
        <taxon>Candidatus Omnitrophota</taxon>
        <taxon>Candidatus Sherwoodlollariibacterium</taxon>
    </lineage>
</organism>
<feature type="transmembrane region" description="Helical" evidence="4">
    <location>
        <begin position="39"/>
        <end position="58"/>
    </location>
</feature>
<evidence type="ECO:0000256" key="1">
    <source>
        <dbReference type="ARBA" id="ARBA00012528"/>
    </source>
</evidence>
<keyword evidence="4" id="KW-0812">Transmembrane</keyword>
<dbReference type="GO" id="GO:0005886">
    <property type="term" value="C:plasma membrane"/>
    <property type="evidence" value="ECO:0007669"/>
    <property type="project" value="TreeGrafter"/>
</dbReference>
<dbReference type="AlphaFoldDB" id="A0A2G9YKU9"/>
<dbReference type="SMART" id="SM00267">
    <property type="entry name" value="GGDEF"/>
    <property type="match status" value="1"/>
</dbReference>
<dbReference type="InterPro" id="IPR043128">
    <property type="entry name" value="Rev_trsase/Diguanyl_cyclase"/>
</dbReference>
<dbReference type="InterPro" id="IPR029787">
    <property type="entry name" value="Nucleotide_cyclase"/>
</dbReference>
<dbReference type="GO" id="GO:0052621">
    <property type="term" value="F:diguanylate cyclase activity"/>
    <property type="evidence" value="ECO:0007669"/>
    <property type="project" value="UniProtKB-EC"/>
</dbReference>
<feature type="coiled-coil region" evidence="3">
    <location>
        <begin position="72"/>
        <end position="99"/>
    </location>
</feature>
<keyword evidence="3" id="KW-0175">Coiled coil</keyword>
<dbReference type="Gene3D" id="3.30.70.270">
    <property type="match status" value="1"/>
</dbReference>
<dbReference type="EC" id="2.7.7.65" evidence="1"/>